<dbReference type="GO" id="GO:0006626">
    <property type="term" value="P:protein targeting to mitochondrion"/>
    <property type="evidence" value="ECO:0007669"/>
    <property type="project" value="TreeGrafter"/>
</dbReference>
<evidence type="ECO:0008006" key="2">
    <source>
        <dbReference type="Google" id="ProtNLM"/>
    </source>
</evidence>
<organism evidence="1">
    <name type="scientific">Trypanosoma congolense (strain IL3000)</name>
    <dbReference type="NCBI Taxonomy" id="1068625"/>
    <lineage>
        <taxon>Eukaryota</taxon>
        <taxon>Discoba</taxon>
        <taxon>Euglenozoa</taxon>
        <taxon>Kinetoplastea</taxon>
        <taxon>Metakinetoplastina</taxon>
        <taxon>Trypanosomatida</taxon>
        <taxon>Trypanosomatidae</taxon>
        <taxon>Trypanosoma</taxon>
        <taxon>Nannomonas</taxon>
    </lineage>
</organism>
<dbReference type="GO" id="GO:0005741">
    <property type="term" value="C:mitochondrial outer membrane"/>
    <property type="evidence" value="ECO:0007669"/>
    <property type="project" value="TreeGrafter"/>
</dbReference>
<sequence>MSYEDPEELPSVTLHRYPVTLALPTADPHALAVECMLRLIGAHYKKQDAALPVTLEVPVAGGGDMATERRKGLASCLEFIESATHRDAEVITAALEPQALCVRALAELTLLPAFVYITHADSGLYNGAIRRAVEPKVASVWQRLRGSYCKDVLTGSSCRVRFTSVAAALREAERALRALEVVCSTNTASGNIFILGTGRACSIDALAYAAVSSFMHADFSDRHASGGVVAMQRWLRRECPALLKYVEQLRLLYFEEYSSFYTLRASGVASDCDAAQEAAADLFARGRWKVLTFTGVFSTLFFLSANIDVLLEIMLQYFEDPDDESRDDGENTEFY</sequence>
<reference evidence="1" key="1">
    <citation type="journal article" date="2012" name="Proc. Natl. Acad. Sci. U.S.A.">
        <title>Antigenic diversity is generated by distinct evolutionary mechanisms in African trypanosome species.</title>
        <authorList>
            <person name="Jackson A.P."/>
            <person name="Berry A."/>
            <person name="Aslett M."/>
            <person name="Allison H.C."/>
            <person name="Burton P."/>
            <person name="Vavrova-Anderson J."/>
            <person name="Brown R."/>
            <person name="Browne H."/>
            <person name="Corton N."/>
            <person name="Hauser H."/>
            <person name="Gamble J."/>
            <person name="Gilderthorp R."/>
            <person name="Marcello L."/>
            <person name="McQuillan J."/>
            <person name="Otto T.D."/>
            <person name="Quail M.A."/>
            <person name="Sanders M.J."/>
            <person name="van Tonder A."/>
            <person name="Ginger M.L."/>
            <person name="Field M.C."/>
            <person name="Barry J.D."/>
            <person name="Hertz-Fowler C."/>
            <person name="Berriman M."/>
        </authorList>
    </citation>
    <scope>NUCLEOTIDE SEQUENCE</scope>
    <source>
        <strain evidence="1">IL3000</strain>
    </source>
</reference>
<dbReference type="AlphaFoldDB" id="G0UV63"/>
<protein>
    <recommendedName>
        <fullName evidence="2">Metaxin glutathione S-transferase domain-containing protein</fullName>
    </recommendedName>
</protein>
<dbReference type="PANTHER" id="PTHR12289:SF41">
    <property type="entry name" value="FAILED AXON CONNECTIONS-RELATED"/>
    <property type="match status" value="1"/>
</dbReference>
<gene>
    <name evidence="1" type="ORF">TCIL3000_10_370</name>
</gene>
<dbReference type="VEuPathDB" id="TriTrypDB:TcIL3000_10_370"/>
<dbReference type="InterPro" id="IPR050931">
    <property type="entry name" value="Mito_Protein_Transport_Metaxin"/>
</dbReference>
<evidence type="ECO:0000313" key="1">
    <source>
        <dbReference type="EMBL" id="CCC93278.1"/>
    </source>
</evidence>
<proteinExistence type="predicted"/>
<name>G0UV63_TRYCI</name>
<dbReference type="PANTHER" id="PTHR12289">
    <property type="entry name" value="METAXIN RELATED"/>
    <property type="match status" value="1"/>
</dbReference>
<accession>G0UV63</accession>
<dbReference type="EMBL" id="HE575323">
    <property type="protein sequence ID" value="CCC93278.1"/>
    <property type="molecule type" value="Genomic_DNA"/>
</dbReference>